<dbReference type="Pfam" id="PF00931">
    <property type="entry name" value="NB-ARC"/>
    <property type="match status" value="1"/>
</dbReference>
<dbReference type="InterPro" id="IPR027417">
    <property type="entry name" value="P-loop_NTPase"/>
</dbReference>
<dbReference type="GO" id="GO:0043531">
    <property type="term" value="F:ADP binding"/>
    <property type="evidence" value="ECO:0007669"/>
    <property type="project" value="InterPro"/>
</dbReference>
<accession>A0AAQ3PD54</accession>
<dbReference type="InterPro" id="IPR002182">
    <property type="entry name" value="NB-ARC"/>
</dbReference>
<organism evidence="3 4">
    <name type="scientific">Vigna mungo</name>
    <name type="common">Black gram</name>
    <name type="synonym">Phaseolus mungo</name>
    <dbReference type="NCBI Taxonomy" id="3915"/>
    <lineage>
        <taxon>Eukaryota</taxon>
        <taxon>Viridiplantae</taxon>
        <taxon>Streptophyta</taxon>
        <taxon>Embryophyta</taxon>
        <taxon>Tracheophyta</taxon>
        <taxon>Spermatophyta</taxon>
        <taxon>Magnoliopsida</taxon>
        <taxon>eudicotyledons</taxon>
        <taxon>Gunneridae</taxon>
        <taxon>Pentapetalae</taxon>
        <taxon>rosids</taxon>
        <taxon>fabids</taxon>
        <taxon>Fabales</taxon>
        <taxon>Fabaceae</taxon>
        <taxon>Papilionoideae</taxon>
        <taxon>50 kb inversion clade</taxon>
        <taxon>NPAAA clade</taxon>
        <taxon>indigoferoid/millettioid clade</taxon>
        <taxon>Phaseoleae</taxon>
        <taxon>Vigna</taxon>
    </lineage>
</organism>
<dbReference type="SUPFAM" id="SSF52540">
    <property type="entry name" value="P-loop containing nucleoside triphosphate hydrolases"/>
    <property type="match status" value="1"/>
</dbReference>
<proteinExistence type="predicted"/>
<dbReference type="EMBL" id="CP144700">
    <property type="protein sequence ID" value="WVZ24473.1"/>
    <property type="molecule type" value="Genomic_DNA"/>
</dbReference>
<name>A0AAQ3PD54_VIGMU</name>
<sequence>MKVNHFFSSSNSLVFRFRMARKIKNVTRRLNKITADGNKFGLERIDVDNRLVQKREMTYSHVDASGVIGRESEREEIFKVLMQPHPNGDGYGDQSVCVIPIVGIGGLGKTTLAKLVFNDNRMDDLFQLKMWVCISDDFNIRQTIIKIINSATDPTISVVPQESMNNLDIE</sequence>
<evidence type="ECO:0000313" key="3">
    <source>
        <dbReference type="EMBL" id="WVZ24473.1"/>
    </source>
</evidence>
<reference evidence="3 4" key="1">
    <citation type="journal article" date="2023" name="Life. Sci Alliance">
        <title>Evolutionary insights into 3D genome organization and epigenetic landscape of Vigna mungo.</title>
        <authorList>
            <person name="Junaid A."/>
            <person name="Singh B."/>
            <person name="Bhatia S."/>
        </authorList>
    </citation>
    <scope>NUCLEOTIDE SEQUENCE [LARGE SCALE GENOMIC DNA]</scope>
    <source>
        <strain evidence="3">Urdbean</strain>
    </source>
</reference>
<feature type="domain" description="NB-ARC" evidence="2">
    <location>
        <begin position="94"/>
        <end position="150"/>
    </location>
</feature>
<protein>
    <recommendedName>
        <fullName evidence="2">NB-ARC domain-containing protein</fullName>
    </recommendedName>
</protein>
<keyword evidence="4" id="KW-1185">Reference proteome</keyword>
<gene>
    <name evidence="3" type="ORF">V8G54_003017</name>
</gene>
<evidence type="ECO:0000313" key="4">
    <source>
        <dbReference type="Proteomes" id="UP001374535"/>
    </source>
</evidence>
<dbReference type="PANTHER" id="PTHR36766:SF61">
    <property type="entry name" value="NB-ARC DOMAIN DISEASE RESISTANCE PROTEIN"/>
    <property type="match status" value="1"/>
</dbReference>
<dbReference type="PANTHER" id="PTHR36766">
    <property type="entry name" value="PLANT BROAD-SPECTRUM MILDEW RESISTANCE PROTEIN RPW8"/>
    <property type="match status" value="1"/>
</dbReference>
<dbReference type="AlphaFoldDB" id="A0AAQ3PD54"/>
<evidence type="ECO:0000259" key="2">
    <source>
        <dbReference type="Pfam" id="PF00931"/>
    </source>
</evidence>
<dbReference type="Proteomes" id="UP001374535">
    <property type="component" value="Chromosome 1"/>
</dbReference>
<keyword evidence="1" id="KW-0611">Plant defense</keyword>
<dbReference type="GO" id="GO:0006952">
    <property type="term" value="P:defense response"/>
    <property type="evidence" value="ECO:0007669"/>
    <property type="project" value="UniProtKB-KW"/>
</dbReference>
<dbReference type="Gene3D" id="3.40.50.300">
    <property type="entry name" value="P-loop containing nucleotide triphosphate hydrolases"/>
    <property type="match status" value="1"/>
</dbReference>
<evidence type="ECO:0000256" key="1">
    <source>
        <dbReference type="ARBA" id="ARBA00022821"/>
    </source>
</evidence>